<keyword evidence="7" id="KW-0472">Membrane</keyword>
<feature type="binding site" evidence="6">
    <location>
        <position position="268"/>
    </location>
    <ligand>
        <name>Ca(2+)</name>
        <dbReference type="ChEBI" id="CHEBI:29108"/>
    </ligand>
</feature>
<feature type="binding site" evidence="6">
    <location>
        <position position="265"/>
    </location>
    <ligand>
        <name>Ca(2+)</name>
        <dbReference type="ChEBI" id="CHEBI:29108"/>
    </ligand>
</feature>
<dbReference type="Gene3D" id="1.10.439.10">
    <property type="entry name" value="Penicillin Amidohydrolase, domain 1"/>
    <property type="match status" value="1"/>
</dbReference>
<dbReference type="SUPFAM" id="SSF56235">
    <property type="entry name" value="N-terminal nucleophile aminohydrolases (Ntn hydrolases)"/>
    <property type="match status" value="1"/>
</dbReference>
<evidence type="ECO:0000256" key="6">
    <source>
        <dbReference type="PIRSR" id="PIRSR001227-2"/>
    </source>
</evidence>
<dbReference type="GO" id="GO:0016811">
    <property type="term" value="F:hydrolase activity, acting on carbon-nitrogen (but not peptide) bonds, in linear amides"/>
    <property type="evidence" value="ECO:0007669"/>
    <property type="project" value="InterPro"/>
</dbReference>
<keyword evidence="3" id="KW-0378">Hydrolase</keyword>
<dbReference type="InterPro" id="IPR043147">
    <property type="entry name" value="Penicillin_amidase_A-knob"/>
</dbReference>
<organism evidence="8 9">
    <name type="scientific">Aphanothece sacrum FPU1</name>
    <dbReference type="NCBI Taxonomy" id="1920663"/>
    <lineage>
        <taxon>Bacteria</taxon>
        <taxon>Bacillati</taxon>
        <taxon>Cyanobacteriota</taxon>
        <taxon>Cyanophyceae</taxon>
        <taxon>Oscillatoriophycideae</taxon>
        <taxon>Chroococcales</taxon>
        <taxon>Aphanothecaceae</taxon>
        <taxon>Aphanothece</taxon>
    </lineage>
</organism>
<reference evidence="9" key="1">
    <citation type="submission" date="2017-05" db="EMBL/GenBank/DDBJ databases">
        <title>Physiological properties and genetic analysis related to exopolysaccharide production of fresh-water unicellular cyanobacterium Aphanothece sacrum, Suizenji Nori, that has been cultured as a food source in Japan.</title>
        <authorList>
            <person name="Kanesaki Y."/>
            <person name="Yoshikawa S."/>
            <person name="Ohki K."/>
        </authorList>
    </citation>
    <scope>NUCLEOTIDE SEQUENCE [LARGE SCALE GENOMIC DNA]</scope>
    <source>
        <strain evidence="9">FPU1</strain>
    </source>
</reference>
<dbReference type="InterPro" id="IPR029055">
    <property type="entry name" value="Ntn_hydrolases_N"/>
</dbReference>
<evidence type="ECO:0000256" key="5">
    <source>
        <dbReference type="PIRSR" id="PIRSR001227-1"/>
    </source>
</evidence>
<evidence type="ECO:0000256" key="3">
    <source>
        <dbReference type="ARBA" id="ARBA00022801"/>
    </source>
</evidence>
<dbReference type="Proteomes" id="UP000287247">
    <property type="component" value="Unassembled WGS sequence"/>
</dbReference>
<evidence type="ECO:0000313" key="8">
    <source>
        <dbReference type="EMBL" id="GBF82068.1"/>
    </source>
</evidence>
<feature type="active site" description="Nucleophile" evidence="5">
    <location>
        <position position="193"/>
    </location>
</feature>
<dbReference type="Pfam" id="PF01804">
    <property type="entry name" value="Penicil_amidase"/>
    <property type="match status" value="1"/>
</dbReference>
<dbReference type="GO" id="GO:0017000">
    <property type="term" value="P:antibiotic biosynthetic process"/>
    <property type="evidence" value="ECO:0007669"/>
    <property type="project" value="InterPro"/>
</dbReference>
<keyword evidence="7" id="KW-0812">Transmembrane</keyword>
<dbReference type="InterPro" id="IPR023343">
    <property type="entry name" value="Penicillin_amidase_dom1"/>
</dbReference>
<protein>
    <submittedName>
        <fullName evidence="8">Peptidase</fullName>
    </submittedName>
</protein>
<dbReference type="PIRSF" id="PIRSF001227">
    <property type="entry name" value="Pen_acylase"/>
    <property type="match status" value="1"/>
</dbReference>
<dbReference type="InterPro" id="IPR002692">
    <property type="entry name" value="S45"/>
</dbReference>
<name>A0A401ILF3_APHSA</name>
<keyword evidence="4" id="KW-0865">Zymogen</keyword>
<dbReference type="Gene3D" id="1.10.1400.10">
    <property type="match status" value="1"/>
</dbReference>
<dbReference type="InterPro" id="IPR014395">
    <property type="entry name" value="Pen/GL7ACA/AHL_acylase"/>
</dbReference>
<comment type="caution">
    <text evidence="8">The sequence shown here is derived from an EMBL/GenBank/DDBJ whole genome shotgun (WGS) entry which is preliminary data.</text>
</comment>
<dbReference type="PANTHER" id="PTHR34218">
    <property type="entry name" value="PEPTIDASE S45 PENICILLIN AMIDASE"/>
    <property type="match status" value="1"/>
</dbReference>
<evidence type="ECO:0000313" key="9">
    <source>
        <dbReference type="Proteomes" id="UP000287247"/>
    </source>
</evidence>
<comment type="similarity">
    <text evidence="1">Belongs to the peptidase S45 family.</text>
</comment>
<keyword evidence="9" id="KW-1185">Reference proteome</keyword>
<evidence type="ECO:0000256" key="7">
    <source>
        <dbReference type="SAM" id="Phobius"/>
    </source>
</evidence>
<dbReference type="Gene3D" id="2.30.120.10">
    <property type="match status" value="1"/>
</dbReference>
<keyword evidence="6" id="KW-0479">Metal-binding</keyword>
<evidence type="ECO:0000256" key="2">
    <source>
        <dbReference type="ARBA" id="ARBA00022729"/>
    </source>
</evidence>
<dbReference type="EMBL" id="BDQK01000015">
    <property type="protein sequence ID" value="GBF82068.1"/>
    <property type="molecule type" value="Genomic_DNA"/>
</dbReference>
<proteinExistence type="inferred from homology"/>
<keyword evidence="6" id="KW-0106">Calcium</keyword>
<gene>
    <name evidence="8" type="ORF">AsFPU1_3494</name>
</gene>
<dbReference type="InterPro" id="IPR043146">
    <property type="entry name" value="Penicillin_amidase_N_B-knob"/>
</dbReference>
<dbReference type="CDD" id="cd01936">
    <property type="entry name" value="Ntn_CA"/>
    <property type="match status" value="1"/>
</dbReference>
<keyword evidence="2" id="KW-0732">Signal</keyword>
<comment type="cofactor">
    <cofactor evidence="6">
        <name>Ca(2+)</name>
        <dbReference type="ChEBI" id="CHEBI:29108"/>
    </cofactor>
    <text evidence="6">Binds 1 Ca(2+) ion per dimer.</text>
</comment>
<dbReference type="Gene3D" id="3.60.20.10">
    <property type="entry name" value="Glutamine Phosphoribosylpyrophosphate, subunit 1, domain 1"/>
    <property type="match status" value="1"/>
</dbReference>
<sequence>MINYTTKLILLQAKMTRFIAIVLTTILIITLTFNVPIMGTNNSEILWDTWGVPHIYASDSTSLFKAFGWAQTKSHGNLILRLYGQARGKAAEYWGINYLESDQYVTTMGISVRAQQWYEQQTPEIRQYLDSFAQGINNYVAQYPQEINEDLKVVLPITGTDILAHFQRVIHFHFLTNPQAIAAGQIIPPQGGSNGWVISPKKSASGKAMLLANPHLPWSDFYLWYEAQLNAPGVNMYGAALVGMPILALGFNDNLGWTVTVNPIDGADTYQLKIQDDGYLWEGKVKQFDTEIKKLKIRQTNGNYTELEFGVKHSVQGVITHQDKDYAYAVKIVGLDRPHGFKQLWEMAKATNLEEFEAGLKQLQIPLFNFLYADKKGQIFYLFNALVPIKSQGDWQYWQKIIPGDTSETLWTDYHAYEDLPRLVNPETGWLQNSNDPPWSNTFPPILKAEDFPPYLAPPSLGYAKNILRSQRSIQLLMESEKLSFDEMINKKFSSELLMADRILNILVSTTKALANPIGIEAAKVLEKWDHQTNANSRGAVLFTLWALTLESKGLFSKPWNPENPLETPSGLADINTALGVLEGVAAQVKLLYGSLDVPWGEVVRMRVGNQDLPANGGPGILGSFQVLNIQATADKKFQVVFGDSFIAAVEFSDPIHAKVLNVYGNSTQPNSPHVGDQLSLYAQGKMRPVWRDKAEIEQHLELLDKL</sequence>
<keyword evidence="7" id="KW-1133">Transmembrane helix</keyword>
<evidence type="ECO:0000256" key="4">
    <source>
        <dbReference type="ARBA" id="ARBA00023145"/>
    </source>
</evidence>
<evidence type="ECO:0000256" key="1">
    <source>
        <dbReference type="ARBA" id="ARBA00006586"/>
    </source>
</evidence>
<feature type="transmembrane region" description="Helical" evidence="7">
    <location>
        <begin position="18"/>
        <end position="39"/>
    </location>
</feature>
<dbReference type="GO" id="GO:0046872">
    <property type="term" value="F:metal ion binding"/>
    <property type="evidence" value="ECO:0007669"/>
    <property type="project" value="UniProtKB-KW"/>
</dbReference>
<dbReference type="AlphaFoldDB" id="A0A401ILF3"/>
<accession>A0A401ILF3</accession>
<dbReference type="PANTHER" id="PTHR34218:SF3">
    <property type="entry name" value="ACYL-HOMOSERINE LACTONE ACYLASE PVDQ"/>
    <property type="match status" value="1"/>
</dbReference>